<dbReference type="InParanoid" id="A0A6P8ZQE6"/>
<dbReference type="GeneID" id="117647852"/>
<dbReference type="GO" id="GO:0000014">
    <property type="term" value="F:single-stranded DNA endodeoxyribonuclease activity"/>
    <property type="evidence" value="ECO:0007669"/>
    <property type="project" value="TreeGrafter"/>
</dbReference>
<dbReference type="Pfam" id="PF01223">
    <property type="entry name" value="Endonuclease_NS"/>
    <property type="match status" value="1"/>
</dbReference>
<dbReference type="InterPro" id="IPR044929">
    <property type="entry name" value="DNA/RNA_non-sp_Endonuclease_sf"/>
</dbReference>
<keyword evidence="8" id="KW-1185">Reference proteome</keyword>
<comment type="similarity">
    <text evidence="1">Belongs to the DNA/RNA non-specific endonuclease family.</text>
</comment>
<dbReference type="RefSeq" id="XP_034245719.1">
    <property type="nucleotide sequence ID" value="XM_034389828.1"/>
</dbReference>
<dbReference type="KEGG" id="tpal:117647852"/>
<dbReference type="GO" id="GO:0005743">
    <property type="term" value="C:mitochondrial inner membrane"/>
    <property type="evidence" value="ECO:0007669"/>
    <property type="project" value="TreeGrafter"/>
</dbReference>
<evidence type="ECO:0000256" key="3">
    <source>
        <dbReference type="ARBA" id="ARBA00022759"/>
    </source>
</evidence>
<evidence type="ECO:0000259" key="6">
    <source>
        <dbReference type="SMART" id="SM00477"/>
    </source>
</evidence>
<dbReference type="AlphaFoldDB" id="A0A6P8ZQE6"/>
<keyword evidence="2" id="KW-0540">Nuclease</keyword>
<feature type="domain" description="DNA/RNA non-specific endonuclease/pyrophosphatase/phosphodiesterase" evidence="7">
    <location>
        <begin position="167"/>
        <end position="407"/>
    </location>
</feature>
<dbReference type="SUPFAM" id="SSF54060">
    <property type="entry name" value="His-Me finger endonucleases"/>
    <property type="match status" value="1"/>
</dbReference>
<keyword evidence="3" id="KW-0378">Hydrolase</keyword>
<sequence>MRRSTFTFAESVQGVQGVVAVLLLMASHGALARSLDASTAGGCSLNVDGGFTGRSTALLVNNRSRPPSWLLPVRNNRSKVLHLDRGQSFVASCPGSRNQVIGITQQHGVLECDAGALRAVASPIPKAINSRDLTCKKPAQAELRPGSKCGEGGRWFNVGFNVSGVGFVPLFGVCHNVDLGATLYAAHKLHGGAIDAAQDESKRPAFHQGLSDLYAGYSPDDAYKKSRQQATLMQLLGTRRAKEVLDVSPLVRGHLSPDGDFLWAPHQWATYFYANVAPQFSSINGGHWKVVENLARKVASQMQADLMVYTGTHGVLTLTNGDGKKVAIYLEPLKRKIPVPEHIWKVIYDPATKSGIALAVANNPTLTGRDRSASHLCEDRCAEHGWPTDLLGEVRKGLVVCCTVQQLKQAGVRLPASIRAEKVLRGPRR</sequence>
<evidence type="ECO:0000256" key="1">
    <source>
        <dbReference type="ARBA" id="ARBA00010052"/>
    </source>
</evidence>
<dbReference type="InterPro" id="IPR001604">
    <property type="entry name" value="Endo_G_ENPP1-like_dom"/>
</dbReference>
<dbReference type="GO" id="GO:0046872">
    <property type="term" value="F:metal ion binding"/>
    <property type="evidence" value="ECO:0007669"/>
    <property type="project" value="UniProtKB-KW"/>
</dbReference>
<dbReference type="OrthoDB" id="8194122at2759"/>
<feature type="active site" description="Proton acceptor" evidence="4">
    <location>
        <position position="254"/>
    </location>
</feature>
<dbReference type="InterPro" id="IPR040255">
    <property type="entry name" value="Non-specific_endonuclease"/>
</dbReference>
<dbReference type="GO" id="GO:0005634">
    <property type="term" value="C:nucleus"/>
    <property type="evidence" value="ECO:0007669"/>
    <property type="project" value="TreeGrafter"/>
</dbReference>
<keyword evidence="5" id="KW-0479">Metal-binding</keyword>
<keyword evidence="3" id="KW-0255">Endonuclease</keyword>
<feature type="binding site" evidence="5">
    <location>
        <position position="284"/>
    </location>
    <ligand>
        <name>Mg(2+)</name>
        <dbReference type="ChEBI" id="CHEBI:18420"/>
        <note>catalytic</note>
    </ligand>
</feature>
<dbReference type="PANTHER" id="PTHR13966">
    <property type="entry name" value="ENDONUCLEASE RELATED"/>
    <property type="match status" value="1"/>
</dbReference>
<dbReference type="GO" id="GO:0006309">
    <property type="term" value="P:apoptotic DNA fragmentation"/>
    <property type="evidence" value="ECO:0007669"/>
    <property type="project" value="TreeGrafter"/>
</dbReference>
<evidence type="ECO:0000313" key="8">
    <source>
        <dbReference type="Proteomes" id="UP000515158"/>
    </source>
</evidence>
<reference evidence="9" key="1">
    <citation type="submission" date="2025-08" db="UniProtKB">
        <authorList>
            <consortium name="RefSeq"/>
        </authorList>
    </citation>
    <scope>IDENTIFICATION</scope>
    <source>
        <tissue evidence="9">Total insect</tissue>
    </source>
</reference>
<dbReference type="GO" id="GO:0004521">
    <property type="term" value="F:RNA endonuclease activity"/>
    <property type="evidence" value="ECO:0007669"/>
    <property type="project" value="TreeGrafter"/>
</dbReference>
<feature type="domain" description="ENPP1-3/EXOG-like endonuclease/phosphodiesterase" evidence="6">
    <location>
        <begin position="171"/>
        <end position="407"/>
    </location>
</feature>
<dbReference type="InterPro" id="IPR020821">
    <property type="entry name" value="ENPP1-3/EXOG-like_nuc-like"/>
</dbReference>
<evidence type="ECO:0000256" key="4">
    <source>
        <dbReference type="PIRSR" id="PIRSR640255-1"/>
    </source>
</evidence>
<evidence type="ECO:0000259" key="7">
    <source>
        <dbReference type="SMART" id="SM00892"/>
    </source>
</evidence>
<name>A0A6P8ZQE6_THRPL</name>
<dbReference type="SMART" id="SM00477">
    <property type="entry name" value="NUC"/>
    <property type="match status" value="1"/>
</dbReference>
<evidence type="ECO:0000256" key="2">
    <source>
        <dbReference type="ARBA" id="ARBA00022722"/>
    </source>
</evidence>
<dbReference type="Gene3D" id="3.40.570.10">
    <property type="entry name" value="Extracellular Endonuclease, subunit A"/>
    <property type="match status" value="1"/>
</dbReference>
<dbReference type="SMART" id="SM00892">
    <property type="entry name" value="Endonuclease_NS"/>
    <property type="match status" value="1"/>
</dbReference>
<dbReference type="InterPro" id="IPR044925">
    <property type="entry name" value="His-Me_finger_sf"/>
</dbReference>
<organism evidence="9">
    <name type="scientific">Thrips palmi</name>
    <name type="common">Melon thrips</name>
    <dbReference type="NCBI Taxonomy" id="161013"/>
    <lineage>
        <taxon>Eukaryota</taxon>
        <taxon>Metazoa</taxon>
        <taxon>Ecdysozoa</taxon>
        <taxon>Arthropoda</taxon>
        <taxon>Hexapoda</taxon>
        <taxon>Insecta</taxon>
        <taxon>Pterygota</taxon>
        <taxon>Neoptera</taxon>
        <taxon>Paraneoptera</taxon>
        <taxon>Thysanoptera</taxon>
        <taxon>Terebrantia</taxon>
        <taxon>Thripoidea</taxon>
        <taxon>Thripidae</taxon>
        <taxon>Thrips</taxon>
    </lineage>
</organism>
<proteinExistence type="inferred from homology"/>
<accession>A0A6P8ZQE6</accession>
<dbReference type="Proteomes" id="UP000515158">
    <property type="component" value="Unplaced"/>
</dbReference>
<dbReference type="GO" id="GO:0003676">
    <property type="term" value="F:nucleic acid binding"/>
    <property type="evidence" value="ECO:0007669"/>
    <property type="project" value="InterPro"/>
</dbReference>
<dbReference type="PANTHER" id="PTHR13966:SF17">
    <property type="entry name" value="ENDONUCLEASE-RELATED"/>
    <property type="match status" value="1"/>
</dbReference>
<protein>
    <submittedName>
        <fullName evidence="9">Uncharacterized protein LOC117647852</fullName>
    </submittedName>
</protein>
<evidence type="ECO:0000313" key="9">
    <source>
        <dbReference type="RefSeq" id="XP_034245719.1"/>
    </source>
</evidence>
<evidence type="ECO:0000256" key="5">
    <source>
        <dbReference type="PIRSR" id="PIRSR640255-2"/>
    </source>
</evidence>
<gene>
    <name evidence="9" type="primary">LOC117647852</name>
</gene>